<evidence type="ECO:0000313" key="2">
    <source>
        <dbReference type="Proteomes" id="UP001150603"/>
    </source>
</evidence>
<dbReference type="EMBL" id="JANBPW010001472">
    <property type="protein sequence ID" value="KAJ1944379.1"/>
    <property type="molecule type" value="Genomic_DNA"/>
</dbReference>
<gene>
    <name evidence="1" type="primary">CDC24_3</name>
    <name evidence="1" type="ORF">FBU59_002615</name>
</gene>
<comment type="caution">
    <text evidence="1">The sequence shown here is derived from an EMBL/GenBank/DDBJ whole genome shotgun (WGS) entry which is preliminary data.</text>
</comment>
<evidence type="ECO:0000313" key="1">
    <source>
        <dbReference type="EMBL" id="KAJ1944379.1"/>
    </source>
</evidence>
<organism evidence="1 2">
    <name type="scientific">Linderina macrospora</name>
    <dbReference type="NCBI Taxonomy" id="4868"/>
    <lineage>
        <taxon>Eukaryota</taxon>
        <taxon>Fungi</taxon>
        <taxon>Fungi incertae sedis</taxon>
        <taxon>Zoopagomycota</taxon>
        <taxon>Kickxellomycotina</taxon>
        <taxon>Kickxellomycetes</taxon>
        <taxon>Kickxellales</taxon>
        <taxon>Kickxellaceae</taxon>
        <taxon>Linderina</taxon>
    </lineage>
</organism>
<sequence>MYKTFKLIKARFSWFRIDVPPTYFKLPRPQRTFPQPICFEPEIKPPPAQTKPRPAYISPYELTVVLIERLLRLPSISMFLYPILVDEINKGKQPIRDPRDPLRTLFAHGYTLNILLNELESPFVSTINLYEKAEDGSYESYQTWLFWNGCVRAELISDEVLEAFPGFDIADSDEDLERTLRVVAAIVDVLQVRGKLTDVDPRFVRPSTIYPVAAVAKGAPRYAELAMELSRTEVAYVQDLERLKVGLHALVDIDTVFLHIDGLLALHRHLSMAVQYLAAQPLRDQLYGALYENMADFDIYCRYCSNRDASQAAYQEILPQLSQIPDDLDPSFDLPALLLRPIQRLAQYPIMFQGIIDAAYEDSMYMDEPELTEQMQSLPSIYTAIRRSKRTIARANEETRERQNERLCDEFFDRLEHPIPSSLTQTNTGRLLTSGKLSVRVGVEYEEFEAFLFEHYLVLCAQAPKLERAPSRLHRTISNLHMSMRSMRVQVGGRRRSSSSASVMSSECPSSPEPQQPMTPVLRPAPSFLGSKASNYSSLTAFQPLNLEIDTPATTPHSLLSSHASLNTLRGHPMGLNFASSVNVASQEPEKRKVKSKKPGLVVRELVPTMCISQTCLINERHGVSRLTAQIVADGIERMFVIKMANRESESVWMTMLRRAVPLHTLESGSKSGKLYINPRFVEVVLGTCLE</sequence>
<keyword evidence="2" id="KW-1185">Reference proteome</keyword>
<protein>
    <submittedName>
        <fullName evidence="1">Guanine nucleotide exchange factor for Cdc42p</fullName>
    </submittedName>
</protein>
<proteinExistence type="predicted"/>
<name>A0ACC1JAN2_9FUNG</name>
<accession>A0ACC1JAN2</accession>
<reference evidence="1" key="1">
    <citation type="submission" date="2022-07" db="EMBL/GenBank/DDBJ databases">
        <title>Phylogenomic reconstructions and comparative analyses of Kickxellomycotina fungi.</title>
        <authorList>
            <person name="Reynolds N.K."/>
            <person name="Stajich J.E."/>
            <person name="Barry K."/>
            <person name="Grigoriev I.V."/>
            <person name="Crous P."/>
            <person name="Smith M.E."/>
        </authorList>
    </citation>
    <scope>NUCLEOTIDE SEQUENCE</scope>
    <source>
        <strain evidence="1">NRRL 5244</strain>
    </source>
</reference>
<dbReference type="Proteomes" id="UP001150603">
    <property type="component" value="Unassembled WGS sequence"/>
</dbReference>